<dbReference type="Gene3D" id="1.25.40.10">
    <property type="entry name" value="Tetratricopeptide repeat domain"/>
    <property type="match status" value="2"/>
</dbReference>
<evidence type="ECO:0000256" key="1">
    <source>
        <dbReference type="ARBA" id="ARBA00022737"/>
    </source>
</evidence>
<dbReference type="PANTHER" id="PTHR47942">
    <property type="entry name" value="TETRATRICOPEPTIDE REPEAT (TPR)-LIKE SUPERFAMILY PROTEIN-RELATED"/>
    <property type="match status" value="1"/>
</dbReference>
<keyword evidence="1" id="KW-0677">Repeat</keyword>
<protein>
    <recommendedName>
        <fullName evidence="4">Complex I intermediate-associated protein 84, mitochondrial</fullName>
    </recommendedName>
</protein>
<evidence type="ECO:0000313" key="3">
    <source>
        <dbReference type="Proteomes" id="UP000800093"/>
    </source>
</evidence>
<dbReference type="OrthoDB" id="185373at2759"/>
<accession>A0A9P4N9M1</accession>
<name>A0A9P4N9M1_9PLEO</name>
<dbReference type="Proteomes" id="UP000800093">
    <property type="component" value="Unassembled WGS sequence"/>
</dbReference>
<dbReference type="AlphaFoldDB" id="A0A9P4N9M1"/>
<dbReference type="InterPro" id="IPR011990">
    <property type="entry name" value="TPR-like_helical_dom_sf"/>
</dbReference>
<keyword evidence="3" id="KW-1185">Reference proteome</keyword>
<dbReference type="EMBL" id="ML986583">
    <property type="protein sequence ID" value="KAF2269142.1"/>
    <property type="molecule type" value="Genomic_DNA"/>
</dbReference>
<reference evidence="3" key="1">
    <citation type="journal article" date="2020" name="Stud. Mycol.">
        <title>101 Dothideomycetes genomes: A test case for predicting lifestyles and emergence of pathogens.</title>
        <authorList>
            <person name="Haridas S."/>
            <person name="Albert R."/>
            <person name="Binder M."/>
            <person name="Bloem J."/>
            <person name="LaButti K."/>
            <person name="Salamov A."/>
            <person name="Andreopoulos B."/>
            <person name="Baker S."/>
            <person name="Barry K."/>
            <person name="Bills G."/>
            <person name="Bluhm B."/>
            <person name="Cannon C."/>
            <person name="Castanera R."/>
            <person name="Culley D."/>
            <person name="Daum C."/>
            <person name="Ezra D."/>
            <person name="Gonzalez J."/>
            <person name="Henrissat B."/>
            <person name="Kuo A."/>
            <person name="Liang C."/>
            <person name="Lipzen A."/>
            <person name="Lutzoni F."/>
            <person name="Magnuson J."/>
            <person name="Mondo S."/>
            <person name="Nolan M."/>
            <person name="Ohm R."/>
            <person name="Pangilinan J."/>
            <person name="Park H.-J."/>
            <person name="Ramirez L."/>
            <person name="Alfaro M."/>
            <person name="Sun H."/>
            <person name="Tritt A."/>
            <person name="Yoshinaga Y."/>
            <person name="Zwiers L.-H."/>
            <person name="Turgeon B."/>
            <person name="Goodwin S."/>
            <person name="Spatafora J."/>
            <person name="Crous P."/>
            <person name="Grigoriev I."/>
        </authorList>
    </citation>
    <scope>NUCLEOTIDE SEQUENCE [LARGE SCALE GENOMIC DNA]</scope>
    <source>
        <strain evidence="3">CBS 304.66</strain>
    </source>
</reference>
<gene>
    <name evidence="2" type="ORF">CC78DRAFT_487452</name>
</gene>
<evidence type="ECO:0008006" key="4">
    <source>
        <dbReference type="Google" id="ProtNLM"/>
    </source>
</evidence>
<dbReference type="InterPro" id="IPR051222">
    <property type="entry name" value="PPR/CCM1_RNA-binding"/>
</dbReference>
<comment type="caution">
    <text evidence="2">The sequence shown here is derived from an EMBL/GenBank/DDBJ whole genome shotgun (WGS) entry which is preliminary data.</text>
</comment>
<dbReference type="PANTHER" id="PTHR47942:SF63">
    <property type="entry name" value="PENTATRICOPEPTIDE REPEAT-CONTAINING PROTEIN"/>
    <property type="match status" value="1"/>
</dbReference>
<organism evidence="2 3">
    <name type="scientific">Lojkania enalia</name>
    <dbReference type="NCBI Taxonomy" id="147567"/>
    <lineage>
        <taxon>Eukaryota</taxon>
        <taxon>Fungi</taxon>
        <taxon>Dikarya</taxon>
        <taxon>Ascomycota</taxon>
        <taxon>Pezizomycotina</taxon>
        <taxon>Dothideomycetes</taxon>
        <taxon>Pleosporomycetidae</taxon>
        <taxon>Pleosporales</taxon>
        <taxon>Pleosporales incertae sedis</taxon>
        <taxon>Lojkania</taxon>
    </lineage>
</organism>
<proteinExistence type="predicted"/>
<sequence length="817" mass="93979">MPSHLTRVVFRSILANKPLLYRGCLYRASRPHISLQYGFRTVPQSPRRTFFSFFKSHQRRTKEADFPPGKVELKEFCLSKDSNERLPPASDVAIAFNTFMSHMLQKDKQFAEEDLYIGASSFEYLQHNLREDGRPWLSTDDIRKALVALQKPPKVRTEWHHNFGLILYEEFIKRRQASASKDSLSAKAMDSENYKKPEPALYIKILTLNGFSRDAQKWAQKRFPGPIDSKTPPAHARLMAKVWTDVLTGFCNEDNQEELVRTVDVMRELSVPFVPTMQSALVTYFARKKDLEQTKFWYSQPIVRLENLEEAAPSASTHTAVLRLCALSGDLTYGQQVVASLLKRTPNKEAWDTVFLWSAAIGKGADEVDRMMNVMVRRNDEARKAKPSLPVLRPDIDTINNLVEFSMSKQDPYSAERYITLGEKRDILPNARTFTLQIQYRLSVKDIDGARAAYFGLQGETNKDERSVEAINQLIRAMCDSHQHNFDDIMAIVDDLHEKKEQFEPATVAALCVLHLRRGEGLDAANVIQVRAHHFSPEQRVIIRDRLVEVLLDRQVSTADAWDTYQIIRQGLFETPREVRLVIMNEFFGRKRPDMACHVFFHMRNHTTPTVTATRDVYVAAFTGFARNADEESLELAHNQLKLDMNVEPDTKIRNALMLAYAATGKNLKALELWSEIASSEEGPTYNSIAIAFRSCEGMPYGDEYAKPIWRRLKEMDLDIDKTVFTAYIGALARSRLYDEVVKMLETVEDDYGFAPDLYVLGNWFNATANSETQDKIEAWIRKHYPVVWDELEALGHWVTFDGFGYRQYYINRDLDP</sequence>
<evidence type="ECO:0000313" key="2">
    <source>
        <dbReference type="EMBL" id="KAF2269142.1"/>
    </source>
</evidence>